<evidence type="ECO:0000313" key="3">
    <source>
        <dbReference type="EMBL" id="VDN36965.1"/>
    </source>
</evidence>
<sequence length="77" mass="8740">MTFTIGLGLLALLSLLPFLLSTEIEALYKRLLLIACVFCSLFFNLGIPWLFYRLQSAKYHPNIKPNGLIDHVCVNVK</sequence>
<evidence type="ECO:0000313" key="4">
    <source>
        <dbReference type="Proteomes" id="UP000281553"/>
    </source>
</evidence>
<reference evidence="3 4" key="1">
    <citation type="submission" date="2018-11" db="EMBL/GenBank/DDBJ databases">
        <authorList>
            <consortium name="Pathogen Informatics"/>
        </authorList>
    </citation>
    <scope>NUCLEOTIDE SEQUENCE [LARGE SCALE GENOMIC DNA]</scope>
</reference>
<keyword evidence="1" id="KW-0472">Membrane</keyword>
<name>A0A3P7N3N8_DIBLA</name>
<keyword evidence="1" id="KW-1133">Transmembrane helix</keyword>
<dbReference type="AlphaFoldDB" id="A0A3P7N3N8"/>
<protein>
    <submittedName>
        <fullName evidence="3">Uncharacterized protein</fullName>
    </submittedName>
</protein>
<keyword evidence="4" id="KW-1185">Reference proteome</keyword>
<dbReference type="Proteomes" id="UP000281553">
    <property type="component" value="Unassembled WGS sequence"/>
</dbReference>
<organism evidence="3 4">
    <name type="scientific">Dibothriocephalus latus</name>
    <name type="common">Fish tapeworm</name>
    <name type="synonym">Diphyllobothrium latum</name>
    <dbReference type="NCBI Taxonomy" id="60516"/>
    <lineage>
        <taxon>Eukaryota</taxon>
        <taxon>Metazoa</taxon>
        <taxon>Spiralia</taxon>
        <taxon>Lophotrochozoa</taxon>
        <taxon>Platyhelminthes</taxon>
        <taxon>Cestoda</taxon>
        <taxon>Eucestoda</taxon>
        <taxon>Diphyllobothriidea</taxon>
        <taxon>Diphyllobothriidae</taxon>
        <taxon>Dibothriocephalus</taxon>
    </lineage>
</organism>
<gene>
    <name evidence="3" type="ORF">DILT_LOCUS17186</name>
</gene>
<feature type="signal peptide" evidence="2">
    <location>
        <begin position="1"/>
        <end position="21"/>
    </location>
</feature>
<proteinExistence type="predicted"/>
<keyword evidence="2" id="KW-0732">Signal</keyword>
<feature type="transmembrane region" description="Helical" evidence="1">
    <location>
        <begin position="31"/>
        <end position="52"/>
    </location>
</feature>
<feature type="chain" id="PRO_5017935806" evidence="2">
    <location>
        <begin position="22"/>
        <end position="77"/>
    </location>
</feature>
<evidence type="ECO:0000256" key="2">
    <source>
        <dbReference type="SAM" id="SignalP"/>
    </source>
</evidence>
<accession>A0A3P7N3N8</accession>
<dbReference type="EMBL" id="UYRU01089920">
    <property type="protein sequence ID" value="VDN36965.1"/>
    <property type="molecule type" value="Genomic_DNA"/>
</dbReference>
<keyword evidence="1" id="KW-0812">Transmembrane</keyword>
<evidence type="ECO:0000256" key="1">
    <source>
        <dbReference type="SAM" id="Phobius"/>
    </source>
</evidence>